<protein>
    <submittedName>
        <fullName evidence="1">Uncharacterized protein</fullName>
    </submittedName>
</protein>
<sequence>MGSNNIRTAARTDTVLHAFTFSVHVQDVGFGANPPNTPDRPSDQFMVDPYSEVRQNHFGPNGLGYYLASSKFNGMPLEYTTRDDTVALMEECKDILLDIRIRDPEERVHKALLCKRRKWKPGIWDGCPPRLSDKEIINNSLQYVPIR</sequence>
<dbReference type="EMBL" id="HBEM01010862">
    <property type="protein sequence ID" value="CAD8444241.1"/>
    <property type="molecule type" value="Transcribed_RNA"/>
</dbReference>
<reference evidence="1" key="1">
    <citation type="submission" date="2021-01" db="EMBL/GenBank/DDBJ databases">
        <authorList>
            <person name="Corre E."/>
            <person name="Pelletier E."/>
            <person name="Niang G."/>
            <person name="Scheremetjew M."/>
            <person name="Finn R."/>
            <person name="Kale V."/>
            <person name="Holt S."/>
            <person name="Cochrane G."/>
            <person name="Meng A."/>
            <person name="Brown T."/>
            <person name="Cohen L."/>
        </authorList>
    </citation>
    <scope>NUCLEOTIDE SEQUENCE</scope>
    <source>
        <strain evidence="1">CCMP2058</strain>
    </source>
</reference>
<proteinExistence type="predicted"/>
<accession>A0A7S0D5C4</accession>
<evidence type="ECO:0000313" key="1">
    <source>
        <dbReference type="EMBL" id="CAD8444241.1"/>
    </source>
</evidence>
<name>A0A7S0D5C4_9EUKA</name>
<dbReference type="AlphaFoldDB" id="A0A7S0D5C4"/>
<gene>
    <name evidence="1" type="ORF">LAMO00422_LOCUS7605</name>
</gene>
<organism evidence="1">
    <name type="scientific">Amorphochlora amoebiformis</name>
    <dbReference type="NCBI Taxonomy" id="1561963"/>
    <lineage>
        <taxon>Eukaryota</taxon>
        <taxon>Sar</taxon>
        <taxon>Rhizaria</taxon>
        <taxon>Cercozoa</taxon>
        <taxon>Chlorarachniophyceae</taxon>
        <taxon>Amorphochlora</taxon>
    </lineage>
</organism>